<evidence type="ECO:0000259" key="2">
    <source>
        <dbReference type="Pfam" id="PF00149"/>
    </source>
</evidence>
<evidence type="ECO:0000313" key="4">
    <source>
        <dbReference type="Proteomes" id="UP000029548"/>
    </source>
</evidence>
<feature type="compositionally biased region" description="Low complexity" evidence="1">
    <location>
        <begin position="224"/>
        <end position="244"/>
    </location>
</feature>
<dbReference type="Gene3D" id="3.60.21.10">
    <property type="match status" value="1"/>
</dbReference>
<organism evidence="3 4">
    <name type="scientific">Corynebacterium freneyi DNF00450</name>
    <dbReference type="NCBI Taxonomy" id="1287475"/>
    <lineage>
        <taxon>Bacteria</taxon>
        <taxon>Bacillati</taxon>
        <taxon>Actinomycetota</taxon>
        <taxon>Actinomycetes</taxon>
        <taxon>Mycobacteriales</taxon>
        <taxon>Corynebacteriaceae</taxon>
        <taxon>Corynebacterium</taxon>
    </lineage>
</organism>
<dbReference type="EMBL" id="JRNE01000024">
    <property type="protein sequence ID" value="KGF18319.1"/>
    <property type="molecule type" value="Genomic_DNA"/>
</dbReference>
<evidence type="ECO:0000313" key="3">
    <source>
        <dbReference type="EMBL" id="KGF18319.1"/>
    </source>
</evidence>
<proteinExistence type="predicted"/>
<comment type="caution">
    <text evidence="3">The sequence shown here is derived from an EMBL/GenBank/DDBJ whole genome shotgun (WGS) entry which is preliminary data.</text>
</comment>
<dbReference type="InterPro" id="IPR004843">
    <property type="entry name" value="Calcineurin-like_PHP"/>
</dbReference>
<dbReference type="SUPFAM" id="SSF56300">
    <property type="entry name" value="Metallo-dependent phosphatases"/>
    <property type="match status" value="1"/>
</dbReference>
<dbReference type="RefSeq" id="WP_035120330.1">
    <property type="nucleotide sequence ID" value="NZ_JRNE01000024.1"/>
</dbReference>
<accession>A0A096ABM9</accession>
<sequence length="287" mass="30220">MGQQRRKADEPVTILAIADEERPALTIPGGVDFGPGNRPDLLLSAGDLDFRYVTAVADAVDVPCVMVPGNHDPSLEGFTLTPVGWVRAGRHDRWPGPAGAWAADRDIVDVAGLRIAGLGGCARYSSGPNQWTDAQARRRARRVLRKARRGRRNGGVDVLLTHAPGTPGAAAAHGDGADPAHRALPAVDMLVDALRPALHLHGHIHLHGADRRVFSLPSDDEAHAAAGTTTSNTTTGTTASGTAPHPAPGPPPGTQPRTLVVNTVGWTLTRIHPPRTTPRAELILKGR</sequence>
<reference evidence="3 4" key="1">
    <citation type="submission" date="2014-07" db="EMBL/GenBank/DDBJ databases">
        <authorList>
            <person name="McCorrison J."/>
            <person name="Sanka R."/>
            <person name="Torralba M."/>
            <person name="Gillis M."/>
            <person name="Haft D.H."/>
            <person name="Methe B."/>
            <person name="Sutton G."/>
            <person name="Nelson K.E."/>
        </authorList>
    </citation>
    <scope>NUCLEOTIDE SEQUENCE [LARGE SCALE GENOMIC DNA]</scope>
    <source>
        <strain evidence="3 4">DNF00450</strain>
    </source>
</reference>
<dbReference type="eggNOG" id="COG2129">
    <property type="taxonomic scope" value="Bacteria"/>
</dbReference>
<gene>
    <name evidence="3" type="ORF">HMPREF1650_02030</name>
</gene>
<feature type="domain" description="Calcineurin-like phosphoesterase" evidence="2">
    <location>
        <begin position="35"/>
        <end position="205"/>
    </location>
</feature>
<dbReference type="Proteomes" id="UP000029548">
    <property type="component" value="Unassembled WGS sequence"/>
</dbReference>
<dbReference type="Pfam" id="PF00149">
    <property type="entry name" value="Metallophos"/>
    <property type="match status" value="1"/>
</dbReference>
<dbReference type="InterPro" id="IPR029052">
    <property type="entry name" value="Metallo-depent_PP-like"/>
</dbReference>
<feature type="region of interest" description="Disordered" evidence="1">
    <location>
        <begin position="157"/>
        <end position="177"/>
    </location>
</feature>
<protein>
    <recommendedName>
        <fullName evidence="2">Calcineurin-like phosphoesterase domain-containing protein</fullName>
    </recommendedName>
</protein>
<name>A0A096ABM9_9CORY</name>
<feature type="compositionally biased region" description="Low complexity" evidence="1">
    <location>
        <begin position="161"/>
        <end position="174"/>
    </location>
</feature>
<feature type="compositionally biased region" description="Pro residues" evidence="1">
    <location>
        <begin position="245"/>
        <end position="254"/>
    </location>
</feature>
<evidence type="ECO:0000256" key="1">
    <source>
        <dbReference type="SAM" id="MobiDB-lite"/>
    </source>
</evidence>
<dbReference type="AlphaFoldDB" id="A0A096ABM9"/>
<feature type="region of interest" description="Disordered" evidence="1">
    <location>
        <begin position="221"/>
        <end position="258"/>
    </location>
</feature>
<dbReference type="GO" id="GO:0016787">
    <property type="term" value="F:hydrolase activity"/>
    <property type="evidence" value="ECO:0007669"/>
    <property type="project" value="InterPro"/>
</dbReference>